<proteinExistence type="predicted"/>
<reference evidence="2 3" key="1">
    <citation type="journal article" date="2008" name="Science">
        <title>The Physcomitrella genome reveals evolutionary insights into the conquest of land by plants.</title>
        <authorList>
            <person name="Rensing S."/>
            <person name="Lang D."/>
            <person name="Zimmer A."/>
            <person name="Terry A."/>
            <person name="Salamov A."/>
            <person name="Shapiro H."/>
            <person name="Nishiyama T."/>
            <person name="Perroud P.-F."/>
            <person name="Lindquist E."/>
            <person name="Kamisugi Y."/>
            <person name="Tanahashi T."/>
            <person name="Sakakibara K."/>
            <person name="Fujita T."/>
            <person name="Oishi K."/>
            <person name="Shin-I T."/>
            <person name="Kuroki Y."/>
            <person name="Toyoda A."/>
            <person name="Suzuki Y."/>
            <person name="Hashimoto A."/>
            <person name="Yamaguchi K."/>
            <person name="Sugano A."/>
            <person name="Kohara Y."/>
            <person name="Fujiyama A."/>
            <person name="Anterola A."/>
            <person name="Aoki S."/>
            <person name="Ashton N."/>
            <person name="Barbazuk W.B."/>
            <person name="Barker E."/>
            <person name="Bennetzen J."/>
            <person name="Bezanilla M."/>
            <person name="Blankenship R."/>
            <person name="Cho S.H."/>
            <person name="Dutcher S."/>
            <person name="Estelle M."/>
            <person name="Fawcett J.A."/>
            <person name="Gundlach H."/>
            <person name="Hanada K."/>
            <person name="Heyl A."/>
            <person name="Hicks K.A."/>
            <person name="Hugh J."/>
            <person name="Lohr M."/>
            <person name="Mayer K."/>
            <person name="Melkozernov A."/>
            <person name="Murata T."/>
            <person name="Nelson D."/>
            <person name="Pils B."/>
            <person name="Prigge M."/>
            <person name="Reiss B."/>
            <person name="Renner T."/>
            <person name="Rombauts S."/>
            <person name="Rushton P."/>
            <person name="Sanderfoot A."/>
            <person name="Schween G."/>
            <person name="Shiu S.-H."/>
            <person name="Stueber K."/>
            <person name="Theodoulou F.L."/>
            <person name="Tu H."/>
            <person name="Van de Peer Y."/>
            <person name="Verrier P.J."/>
            <person name="Waters E."/>
            <person name="Wood A."/>
            <person name="Yang L."/>
            <person name="Cove D."/>
            <person name="Cuming A."/>
            <person name="Hasebe M."/>
            <person name="Lucas S."/>
            <person name="Mishler D.B."/>
            <person name="Reski R."/>
            <person name="Grigoriev I."/>
            <person name="Quatrano R.S."/>
            <person name="Boore J.L."/>
        </authorList>
    </citation>
    <scope>NUCLEOTIDE SEQUENCE [LARGE SCALE GENOMIC DNA]</scope>
    <source>
        <strain evidence="2 3">cv. Gransden 2004</strain>
    </source>
</reference>
<accession>A0A7I4ERM7</accession>
<feature type="transmembrane region" description="Helical" evidence="1">
    <location>
        <begin position="22"/>
        <end position="45"/>
    </location>
</feature>
<dbReference type="Proteomes" id="UP000006727">
    <property type="component" value="Chromosome 21"/>
</dbReference>
<sequence>MCVRIELHHFSDVLWSEDFCCLFSFLVVIGGWERVVLVAVLCAAVELRNFGKLRLEVLFCFFVPSFPMCGLWRFATSRCAV</sequence>
<dbReference type="EMBL" id="ABEU02000021">
    <property type="status" value="NOT_ANNOTATED_CDS"/>
    <property type="molecule type" value="Genomic_DNA"/>
</dbReference>
<protein>
    <submittedName>
        <fullName evidence="2">Uncharacterized protein</fullName>
    </submittedName>
</protein>
<feature type="transmembrane region" description="Helical" evidence="1">
    <location>
        <begin position="57"/>
        <end position="75"/>
    </location>
</feature>
<dbReference type="Gramene" id="Pp3c21_4030V3.2">
    <property type="protein sequence ID" value="PAC:32916509.CDS.1"/>
    <property type="gene ID" value="Pp3c21_4030"/>
</dbReference>
<evidence type="ECO:0000256" key="1">
    <source>
        <dbReference type="SAM" id="Phobius"/>
    </source>
</evidence>
<evidence type="ECO:0000313" key="3">
    <source>
        <dbReference type="Proteomes" id="UP000006727"/>
    </source>
</evidence>
<reference evidence="2 3" key="2">
    <citation type="journal article" date="2018" name="Plant J.">
        <title>The Physcomitrella patens chromosome-scale assembly reveals moss genome structure and evolution.</title>
        <authorList>
            <person name="Lang D."/>
            <person name="Ullrich K.K."/>
            <person name="Murat F."/>
            <person name="Fuchs J."/>
            <person name="Jenkins J."/>
            <person name="Haas F.B."/>
            <person name="Piednoel M."/>
            <person name="Gundlach H."/>
            <person name="Van Bel M."/>
            <person name="Meyberg R."/>
            <person name="Vives C."/>
            <person name="Morata J."/>
            <person name="Symeonidi A."/>
            <person name="Hiss M."/>
            <person name="Muchero W."/>
            <person name="Kamisugi Y."/>
            <person name="Saleh O."/>
            <person name="Blanc G."/>
            <person name="Decker E.L."/>
            <person name="van Gessel N."/>
            <person name="Grimwood J."/>
            <person name="Hayes R.D."/>
            <person name="Graham S.W."/>
            <person name="Gunter L.E."/>
            <person name="McDaniel S.F."/>
            <person name="Hoernstein S.N.W."/>
            <person name="Larsson A."/>
            <person name="Li F.W."/>
            <person name="Perroud P.F."/>
            <person name="Phillips J."/>
            <person name="Ranjan P."/>
            <person name="Rokshar D.S."/>
            <person name="Rothfels C.J."/>
            <person name="Schneider L."/>
            <person name="Shu S."/>
            <person name="Stevenson D.W."/>
            <person name="Thummler F."/>
            <person name="Tillich M."/>
            <person name="Villarreal Aguilar J.C."/>
            <person name="Widiez T."/>
            <person name="Wong G.K."/>
            <person name="Wymore A."/>
            <person name="Zhang Y."/>
            <person name="Zimmer A.D."/>
            <person name="Quatrano R.S."/>
            <person name="Mayer K.F.X."/>
            <person name="Goodstein D."/>
            <person name="Casacuberta J.M."/>
            <person name="Vandepoele K."/>
            <person name="Reski R."/>
            <person name="Cuming A.C."/>
            <person name="Tuskan G.A."/>
            <person name="Maumus F."/>
            <person name="Salse J."/>
            <person name="Schmutz J."/>
            <person name="Rensing S.A."/>
        </authorList>
    </citation>
    <scope>NUCLEOTIDE SEQUENCE [LARGE SCALE GENOMIC DNA]</scope>
    <source>
        <strain evidence="2 3">cv. Gransden 2004</strain>
    </source>
</reference>
<reference evidence="2" key="3">
    <citation type="submission" date="2020-12" db="UniProtKB">
        <authorList>
            <consortium name="EnsemblPlants"/>
        </authorList>
    </citation>
    <scope>IDENTIFICATION</scope>
</reference>
<keyword evidence="1" id="KW-1133">Transmembrane helix</keyword>
<dbReference type="AlphaFoldDB" id="A0A7I4ERM7"/>
<keyword evidence="3" id="KW-1185">Reference proteome</keyword>
<dbReference type="InParanoid" id="A0A7I4ERM7"/>
<dbReference type="EnsemblPlants" id="Pp3c21_4030V3.2">
    <property type="protein sequence ID" value="PAC:32916509.CDS.1"/>
    <property type="gene ID" value="Pp3c21_4030"/>
</dbReference>
<keyword evidence="1" id="KW-0812">Transmembrane</keyword>
<name>A0A7I4ERM7_PHYPA</name>
<organism evidence="2 3">
    <name type="scientific">Physcomitrium patens</name>
    <name type="common">Spreading-leaved earth moss</name>
    <name type="synonym">Physcomitrella patens</name>
    <dbReference type="NCBI Taxonomy" id="3218"/>
    <lineage>
        <taxon>Eukaryota</taxon>
        <taxon>Viridiplantae</taxon>
        <taxon>Streptophyta</taxon>
        <taxon>Embryophyta</taxon>
        <taxon>Bryophyta</taxon>
        <taxon>Bryophytina</taxon>
        <taxon>Bryopsida</taxon>
        <taxon>Funariidae</taxon>
        <taxon>Funariales</taxon>
        <taxon>Funariaceae</taxon>
        <taxon>Physcomitrium</taxon>
    </lineage>
</organism>
<evidence type="ECO:0000313" key="2">
    <source>
        <dbReference type="EnsemblPlants" id="PAC:32916509.CDS.1"/>
    </source>
</evidence>
<keyword evidence="1" id="KW-0472">Membrane</keyword>